<accession>A0A2A4CNM9</accession>
<dbReference type="InterPro" id="IPR036629">
    <property type="entry name" value="YjbJ_sf"/>
</dbReference>
<dbReference type="Gene3D" id="1.10.1470.10">
    <property type="entry name" value="YjbJ"/>
    <property type="match status" value="1"/>
</dbReference>
<dbReference type="Proteomes" id="UP000243507">
    <property type="component" value="Unassembled WGS sequence"/>
</dbReference>
<dbReference type="EMBL" id="NTJD01000004">
    <property type="protein sequence ID" value="PCD76841.1"/>
    <property type="molecule type" value="Genomic_DNA"/>
</dbReference>
<organism evidence="1 2">
    <name type="scientific">Pseudothioclava arenosa</name>
    <dbReference type="NCBI Taxonomy" id="1795308"/>
    <lineage>
        <taxon>Bacteria</taxon>
        <taxon>Pseudomonadati</taxon>
        <taxon>Pseudomonadota</taxon>
        <taxon>Alphaproteobacteria</taxon>
        <taxon>Rhodobacterales</taxon>
        <taxon>Paracoccaceae</taxon>
        <taxon>Pseudothioclava</taxon>
    </lineage>
</organism>
<sequence length="105" mass="12194">MKWHHIEENWHAFYEAIQDRWDEAEEDALDEIDGDQHAFVAYIAEITGQSKTDAREEIRNWIMGELPADVVMDPSHDNHSIANSVKYIPEGEDEYDDDARFGDEG</sequence>
<protein>
    <submittedName>
        <fullName evidence="1">Uncharacterized protein</fullName>
    </submittedName>
</protein>
<proteinExistence type="predicted"/>
<comment type="caution">
    <text evidence="1">The sequence shown here is derived from an EMBL/GenBank/DDBJ whole genome shotgun (WGS) entry which is preliminary data.</text>
</comment>
<gene>
    <name evidence="1" type="ORF">CLN94_07025</name>
</gene>
<dbReference type="OrthoDB" id="7651547at2"/>
<keyword evidence="2" id="KW-1185">Reference proteome</keyword>
<evidence type="ECO:0000313" key="1">
    <source>
        <dbReference type="EMBL" id="PCD76841.1"/>
    </source>
</evidence>
<dbReference type="AlphaFoldDB" id="A0A2A4CNM9"/>
<dbReference type="RefSeq" id="WP_096432565.1">
    <property type="nucleotide sequence ID" value="NZ_NTJD01000004.1"/>
</dbReference>
<reference evidence="1 2" key="1">
    <citation type="submission" date="2017-09" db="EMBL/GenBank/DDBJ databases">
        <title>A multilocus sequence analysis scheme for characterization of bacteria in the genus Thioclava.</title>
        <authorList>
            <person name="Liu Y."/>
            <person name="Shao Z."/>
        </authorList>
    </citation>
    <scope>NUCLEOTIDE SEQUENCE [LARGE SCALE GENOMIC DNA]</scope>
    <source>
        <strain evidence="1 2">CAU 1312</strain>
    </source>
</reference>
<name>A0A2A4CNM9_9RHOB</name>
<evidence type="ECO:0000313" key="2">
    <source>
        <dbReference type="Proteomes" id="UP000243507"/>
    </source>
</evidence>
<dbReference type="SUPFAM" id="SSF69047">
    <property type="entry name" value="Hypothetical protein YjbJ"/>
    <property type="match status" value="1"/>
</dbReference>